<comment type="caution">
    <text evidence="7">The sequence shown here is derived from an EMBL/GenBank/DDBJ whole genome shotgun (WGS) entry which is preliminary data.</text>
</comment>
<dbReference type="Gene3D" id="3.90.190.10">
    <property type="entry name" value="Protein tyrosine phosphatase superfamily"/>
    <property type="match status" value="1"/>
</dbReference>
<evidence type="ECO:0000256" key="1">
    <source>
        <dbReference type="ARBA" id="ARBA00008601"/>
    </source>
</evidence>
<dbReference type="PANTHER" id="PTHR10159:SF519">
    <property type="entry name" value="DUAL SPECIFICITY PROTEIN PHOSPHATASE MPK3"/>
    <property type="match status" value="1"/>
</dbReference>
<accession>A0ABQ8UW00</accession>
<dbReference type="InterPro" id="IPR000340">
    <property type="entry name" value="Dual-sp_phosphatase_cat-dom"/>
</dbReference>
<dbReference type="SUPFAM" id="SSF52799">
    <property type="entry name" value="(Phosphotyrosine protein) phosphatases II"/>
    <property type="match status" value="1"/>
</dbReference>
<dbReference type="PANTHER" id="PTHR10159">
    <property type="entry name" value="DUAL SPECIFICITY PROTEIN PHOSPHATASE"/>
    <property type="match status" value="1"/>
</dbReference>
<dbReference type="InterPro" id="IPR029021">
    <property type="entry name" value="Prot-tyrosine_phosphatase-like"/>
</dbReference>
<dbReference type="PROSITE" id="PS00383">
    <property type="entry name" value="TYR_PHOSPHATASE_1"/>
    <property type="match status" value="1"/>
</dbReference>
<keyword evidence="3" id="KW-0378">Hydrolase</keyword>
<dbReference type="SMART" id="SM00195">
    <property type="entry name" value="DSPc"/>
    <property type="match status" value="1"/>
</dbReference>
<dbReference type="InterPro" id="IPR020422">
    <property type="entry name" value="TYR_PHOSPHATASE_DUAL_dom"/>
</dbReference>
<evidence type="ECO:0000256" key="2">
    <source>
        <dbReference type="ARBA" id="ARBA00013064"/>
    </source>
</evidence>
<gene>
    <name evidence="7" type="ORF">PAPYR_591</name>
</gene>
<dbReference type="PROSITE" id="PS50054">
    <property type="entry name" value="TYR_PHOSPHATASE_DUAL"/>
    <property type="match status" value="1"/>
</dbReference>
<protein>
    <recommendedName>
        <fullName evidence="2">protein-tyrosine-phosphatase</fullName>
        <ecNumber evidence="2">3.1.3.48</ecNumber>
    </recommendedName>
</protein>
<organism evidence="7 8">
    <name type="scientific">Paratrimastix pyriformis</name>
    <dbReference type="NCBI Taxonomy" id="342808"/>
    <lineage>
        <taxon>Eukaryota</taxon>
        <taxon>Metamonada</taxon>
        <taxon>Preaxostyla</taxon>
        <taxon>Paratrimastigidae</taxon>
        <taxon>Paratrimastix</taxon>
    </lineage>
</organism>
<evidence type="ECO:0000313" key="8">
    <source>
        <dbReference type="Proteomes" id="UP001141327"/>
    </source>
</evidence>
<dbReference type="EMBL" id="JAPMOS010000002">
    <property type="protein sequence ID" value="KAJ4462603.1"/>
    <property type="molecule type" value="Genomic_DNA"/>
</dbReference>
<evidence type="ECO:0000256" key="4">
    <source>
        <dbReference type="ARBA" id="ARBA00022912"/>
    </source>
</evidence>
<name>A0ABQ8UW00_9EUKA</name>
<evidence type="ECO:0000259" key="6">
    <source>
        <dbReference type="PROSITE" id="PS50056"/>
    </source>
</evidence>
<dbReference type="PROSITE" id="PS50056">
    <property type="entry name" value="TYR_PHOSPHATASE_2"/>
    <property type="match status" value="1"/>
</dbReference>
<sequence>MHPANGFLPHSLMEPFSYFNKPAVLPPQNSNSPNNNISTLSPKKQKIVELSRITDFIFVGNQVAANSGKDLQDAGITRIIRLRSQPTLAVPDCISSVTFCQIEDLPSSNILSCLAQCLEAIRAARLAHESILVHCHAGKSRSPAIVIAFLMLEHLFTLREAYSHVEKCRNGLAMNPSFKRQLGDFEFEISGRRTVRFCPFCGEFDCFCLQSQQFLPPAALPFSLVKMGPHGGRPVDLTKEGAQQWSGG</sequence>
<dbReference type="InterPro" id="IPR000387">
    <property type="entry name" value="Tyr_Pase_dom"/>
</dbReference>
<proteinExistence type="inferred from homology"/>
<feature type="domain" description="Tyrosine specific protein phosphatases" evidence="6">
    <location>
        <begin position="115"/>
        <end position="180"/>
    </location>
</feature>
<dbReference type="Pfam" id="PF00782">
    <property type="entry name" value="DSPc"/>
    <property type="match status" value="1"/>
</dbReference>
<dbReference type="Proteomes" id="UP001141327">
    <property type="component" value="Unassembled WGS sequence"/>
</dbReference>
<feature type="domain" description="Tyrosine-protein phosphatase" evidence="5">
    <location>
        <begin position="49"/>
        <end position="191"/>
    </location>
</feature>
<evidence type="ECO:0000313" key="7">
    <source>
        <dbReference type="EMBL" id="KAJ4462603.1"/>
    </source>
</evidence>
<evidence type="ECO:0000256" key="3">
    <source>
        <dbReference type="ARBA" id="ARBA00022801"/>
    </source>
</evidence>
<dbReference type="InterPro" id="IPR016130">
    <property type="entry name" value="Tyr_Pase_AS"/>
</dbReference>
<comment type="similarity">
    <text evidence="1">Belongs to the protein-tyrosine phosphatase family. Non-receptor class dual specificity subfamily.</text>
</comment>
<reference evidence="7" key="1">
    <citation type="journal article" date="2022" name="bioRxiv">
        <title>Genomics of Preaxostyla Flagellates Illuminates Evolutionary Transitions and the Path Towards Mitochondrial Loss.</title>
        <authorList>
            <person name="Novak L.V.F."/>
            <person name="Treitli S.C."/>
            <person name="Pyrih J."/>
            <person name="Halakuc P."/>
            <person name="Pipaliya S.V."/>
            <person name="Vacek V."/>
            <person name="Brzon O."/>
            <person name="Soukal P."/>
            <person name="Eme L."/>
            <person name="Dacks J.B."/>
            <person name="Karnkowska A."/>
            <person name="Elias M."/>
            <person name="Hampl V."/>
        </authorList>
    </citation>
    <scope>NUCLEOTIDE SEQUENCE</scope>
    <source>
        <strain evidence="7">RCP-MX</strain>
    </source>
</reference>
<dbReference type="EC" id="3.1.3.48" evidence="2"/>
<evidence type="ECO:0000259" key="5">
    <source>
        <dbReference type="PROSITE" id="PS50054"/>
    </source>
</evidence>
<dbReference type="CDD" id="cd14498">
    <property type="entry name" value="DSP"/>
    <property type="match status" value="1"/>
</dbReference>
<keyword evidence="4" id="KW-0904">Protein phosphatase</keyword>
<keyword evidence="8" id="KW-1185">Reference proteome</keyword>